<keyword evidence="7" id="KW-0325">Glycoprotein</keyword>
<keyword evidence="4 8" id="KW-1133">Transmembrane helix</keyword>
<feature type="transmembrane region" description="Helical" evidence="8">
    <location>
        <begin position="522"/>
        <end position="542"/>
    </location>
</feature>
<keyword evidence="10" id="KW-1185">Reference proteome</keyword>
<keyword evidence="3 8" id="KW-0812">Transmembrane</keyword>
<evidence type="ECO:0000256" key="7">
    <source>
        <dbReference type="ARBA" id="ARBA00023180"/>
    </source>
</evidence>
<evidence type="ECO:0000256" key="2">
    <source>
        <dbReference type="ARBA" id="ARBA00022475"/>
    </source>
</evidence>
<feature type="transmembrane region" description="Helical" evidence="8">
    <location>
        <begin position="352"/>
        <end position="373"/>
    </location>
</feature>
<comment type="subcellular location">
    <subcellularLocation>
        <location evidence="1">Cell membrane</location>
        <topology evidence="1">Multi-pass membrane protein</topology>
    </subcellularLocation>
</comment>
<organism evidence="9 10">
    <name type="scientific">Exocentrus adspersus</name>
    <dbReference type="NCBI Taxonomy" id="1586481"/>
    <lineage>
        <taxon>Eukaryota</taxon>
        <taxon>Metazoa</taxon>
        <taxon>Ecdysozoa</taxon>
        <taxon>Arthropoda</taxon>
        <taxon>Hexapoda</taxon>
        <taxon>Insecta</taxon>
        <taxon>Pterygota</taxon>
        <taxon>Neoptera</taxon>
        <taxon>Endopterygota</taxon>
        <taxon>Coleoptera</taxon>
        <taxon>Polyphaga</taxon>
        <taxon>Cucujiformia</taxon>
        <taxon>Chrysomeloidea</taxon>
        <taxon>Cerambycidae</taxon>
        <taxon>Lamiinae</taxon>
        <taxon>Acanthocinini</taxon>
        <taxon>Exocentrus</taxon>
    </lineage>
</organism>
<protein>
    <recommendedName>
        <fullName evidence="11">Ionotropic receptor</fullName>
    </recommendedName>
</protein>
<dbReference type="PANTHER" id="PTHR42643">
    <property type="entry name" value="IONOTROPIC RECEPTOR 20A-RELATED"/>
    <property type="match status" value="1"/>
</dbReference>
<dbReference type="Gene3D" id="1.10.287.70">
    <property type="match status" value="1"/>
</dbReference>
<dbReference type="EMBL" id="JANEYG010000010">
    <property type="protein sequence ID" value="KAJ8921497.1"/>
    <property type="molecule type" value="Genomic_DNA"/>
</dbReference>
<evidence type="ECO:0000256" key="1">
    <source>
        <dbReference type="ARBA" id="ARBA00004651"/>
    </source>
</evidence>
<evidence type="ECO:0000256" key="8">
    <source>
        <dbReference type="SAM" id="Phobius"/>
    </source>
</evidence>
<feature type="transmembrane region" description="Helical" evidence="8">
    <location>
        <begin position="385"/>
        <end position="404"/>
    </location>
</feature>
<name>A0AAV8W4G7_9CUCU</name>
<evidence type="ECO:0008006" key="11">
    <source>
        <dbReference type="Google" id="ProtNLM"/>
    </source>
</evidence>
<dbReference type="Proteomes" id="UP001159042">
    <property type="component" value="Unassembled WGS sequence"/>
</dbReference>
<evidence type="ECO:0000256" key="4">
    <source>
        <dbReference type="ARBA" id="ARBA00022989"/>
    </source>
</evidence>
<evidence type="ECO:0000256" key="6">
    <source>
        <dbReference type="ARBA" id="ARBA00023170"/>
    </source>
</evidence>
<dbReference type="GO" id="GO:0005886">
    <property type="term" value="C:plasma membrane"/>
    <property type="evidence" value="ECO:0007669"/>
    <property type="project" value="UniProtKB-SubCell"/>
</dbReference>
<evidence type="ECO:0000313" key="10">
    <source>
        <dbReference type="Proteomes" id="UP001159042"/>
    </source>
</evidence>
<feature type="transmembrane region" description="Helical" evidence="8">
    <location>
        <begin position="576"/>
        <end position="596"/>
    </location>
</feature>
<dbReference type="AlphaFoldDB" id="A0AAV8W4G7"/>
<gene>
    <name evidence="9" type="ORF">NQ315_003115</name>
</gene>
<accession>A0AAV8W4G7</accession>
<keyword evidence="5 8" id="KW-0472">Membrane</keyword>
<feature type="transmembrane region" description="Helical" evidence="8">
    <location>
        <begin position="325"/>
        <end position="345"/>
    </location>
</feature>
<reference evidence="9 10" key="1">
    <citation type="journal article" date="2023" name="Insect Mol. Biol.">
        <title>Genome sequencing provides insights into the evolution of gene families encoding plant cell wall-degrading enzymes in longhorned beetles.</title>
        <authorList>
            <person name="Shin N.R."/>
            <person name="Okamura Y."/>
            <person name="Kirsch R."/>
            <person name="Pauchet Y."/>
        </authorList>
    </citation>
    <scope>NUCLEOTIDE SEQUENCE [LARGE SCALE GENOMIC DNA]</scope>
    <source>
        <strain evidence="9">EAD_L_NR</strain>
    </source>
</reference>
<dbReference type="PANTHER" id="PTHR42643:SF30">
    <property type="entry name" value="IONOTROPIC RECEPTOR 40A-RELATED"/>
    <property type="match status" value="1"/>
</dbReference>
<evidence type="ECO:0000256" key="5">
    <source>
        <dbReference type="ARBA" id="ARBA00023136"/>
    </source>
</evidence>
<dbReference type="SUPFAM" id="SSF53850">
    <property type="entry name" value="Periplasmic binding protein-like II"/>
    <property type="match status" value="1"/>
</dbReference>
<keyword evidence="2" id="KW-1003">Cell membrane</keyword>
<sequence>MEVETFSRLEDARVSLSECIVYASKTYFHSSFNTIMYSTSVPNINTNLVSARGLSDIVLPRLNVDLSLTLMIQNLARPHQTFIQSFEKVSYYIIRINKRKGFAGRIKKLKAFPSWNAHAKFLVVFVTLFDDPEVVAGDTIKTLWEYNAINFAILIADKENSTNINVYTWNPNQRICSANFTKATVMGTCAFGKARKNAVWFSNKQLKRIYSNCPVKVSHYDKSLGIEVNLMNMIADIANLTIVYEKTSFPHRGTVYDNYSTTGDFTLLKENKVDVLLGGYFKTVIRDMLFDTCQTCMYESLIWCVPHEPIIVDFKNMFSVFNTELWLVVFLNYLITSFCMWYTSIHRTDEYLFYNYLSSSLLNNFLVLLGFSVNILPRTTRVRCFIFTSIAFSLILTTLFNTYLTSILASATYKEKYGTMEQIYKFNLTTYFVRNYKMFFDKGPTEINNVPLATIMEKWKDCPSDFHCTDIMIKKKDTALCITRFHLNYKESKENWKKKANVYCFNTPVMSLQKNLVMRKGFQLYSTFCSIISRIASAGFLVKWERDVLEKKIDDGEGFDRLENQLIGFGDLLPTFYMLGIGYALSTVVFVIELMLNANRKRSEGSK</sequence>
<dbReference type="InterPro" id="IPR052192">
    <property type="entry name" value="Insect_Ionotropic_Sensory_Rcpt"/>
</dbReference>
<evidence type="ECO:0000256" key="3">
    <source>
        <dbReference type="ARBA" id="ARBA00022692"/>
    </source>
</evidence>
<proteinExistence type="predicted"/>
<comment type="caution">
    <text evidence="9">The sequence shown here is derived from an EMBL/GenBank/DDBJ whole genome shotgun (WGS) entry which is preliminary data.</text>
</comment>
<keyword evidence="6" id="KW-0675">Receptor</keyword>
<evidence type="ECO:0000313" key="9">
    <source>
        <dbReference type="EMBL" id="KAJ8921497.1"/>
    </source>
</evidence>